<organism evidence="2 3">
    <name type="scientific">Rhynchophorus ferrugineus</name>
    <name type="common">Red palm weevil</name>
    <name type="synonym">Curculio ferrugineus</name>
    <dbReference type="NCBI Taxonomy" id="354439"/>
    <lineage>
        <taxon>Eukaryota</taxon>
        <taxon>Metazoa</taxon>
        <taxon>Ecdysozoa</taxon>
        <taxon>Arthropoda</taxon>
        <taxon>Hexapoda</taxon>
        <taxon>Insecta</taxon>
        <taxon>Pterygota</taxon>
        <taxon>Neoptera</taxon>
        <taxon>Endopterygota</taxon>
        <taxon>Coleoptera</taxon>
        <taxon>Polyphaga</taxon>
        <taxon>Cucujiformia</taxon>
        <taxon>Curculionidae</taxon>
        <taxon>Dryophthorinae</taxon>
        <taxon>Rhynchophorus</taxon>
    </lineage>
</organism>
<comment type="caution">
    <text evidence="2">The sequence shown here is derived from an EMBL/GenBank/DDBJ whole genome shotgun (WGS) entry which is preliminary data.</text>
</comment>
<dbReference type="AlphaFoldDB" id="A0A834M336"/>
<dbReference type="Proteomes" id="UP000625711">
    <property type="component" value="Unassembled WGS sequence"/>
</dbReference>
<name>A0A834M336_RHYFE</name>
<gene>
    <name evidence="2" type="ORF">GWI33_020652</name>
</gene>
<dbReference type="EMBL" id="JAACXV010014582">
    <property type="protein sequence ID" value="KAF7265906.1"/>
    <property type="molecule type" value="Genomic_DNA"/>
</dbReference>
<evidence type="ECO:0000313" key="2">
    <source>
        <dbReference type="EMBL" id="KAF7265906.1"/>
    </source>
</evidence>
<accession>A0A834M336</accession>
<proteinExistence type="predicted"/>
<sequence>MRLSKGKGITSKNRPRDNKSPFRTKYIPATTLPRYKKPDLLLPPRPHTIAAVRWDVFCRSAASNEAYCLRTKNECVKRSIGSGEIKGPERNGAFPENDPVLLRSPFYSRRVYGPQISFSD</sequence>
<reference evidence="2" key="1">
    <citation type="submission" date="2020-08" db="EMBL/GenBank/DDBJ databases">
        <title>Genome sequencing and assembly of the red palm weevil Rhynchophorus ferrugineus.</title>
        <authorList>
            <person name="Dias G.B."/>
            <person name="Bergman C.M."/>
            <person name="Manee M."/>
        </authorList>
    </citation>
    <scope>NUCLEOTIDE SEQUENCE</scope>
    <source>
        <strain evidence="2">AA-2017</strain>
        <tissue evidence="2">Whole larva</tissue>
    </source>
</reference>
<evidence type="ECO:0000313" key="3">
    <source>
        <dbReference type="Proteomes" id="UP000625711"/>
    </source>
</evidence>
<protein>
    <submittedName>
        <fullName evidence="2">Uncharacterized protein</fullName>
    </submittedName>
</protein>
<evidence type="ECO:0000256" key="1">
    <source>
        <dbReference type="SAM" id="MobiDB-lite"/>
    </source>
</evidence>
<keyword evidence="3" id="KW-1185">Reference proteome</keyword>
<feature type="region of interest" description="Disordered" evidence="1">
    <location>
        <begin position="1"/>
        <end position="24"/>
    </location>
</feature>